<sequence>MSSMMSKLQLHASEKSSLTSTITSLSDQVSSLQSSLTSRLAEIEVLKNRVEVTSRNNSILKLDNAQLIQEVERNNLLITELDEEASSIQGSSIISPHSPQLLKSYTSKISKLETTLHHEREQHNKSLERLEEKEGEGREKENAVIVMGHDLREARRREEGLIKEIEQLKRGETENEVRGEGELERMEAVNRNLNKGFYVREMAMREEIENKENENIHLKQQRDLAVEEMKRVTKEMCELMVAFEGGGWVWKGERRGRGWRCWGRKTRRRIIRYDRI</sequence>
<organism evidence="3 4">
    <name type="scientific">Triparma laevis f. inornata</name>
    <dbReference type="NCBI Taxonomy" id="1714386"/>
    <lineage>
        <taxon>Eukaryota</taxon>
        <taxon>Sar</taxon>
        <taxon>Stramenopiles</taxon>
        <taxon>Ochrophyta</taxon>
        <taxon>Bolidophyceae</taxon>
        <taxon>Parmales</taxon>
        <taxon>Triparmaceae</taxon>
        <taxon>Triparma</taxon>
    </lineage>
</organism>
<reference evidence="4" key="1">
    <citation type="journal article" date="2023" name="Commun. Biol.">
        <title>Genome analysis of Parmales, the sister group of diatoms, reveals the evolutionary specialization of diatoms from phago-mixotrophs to photoautotrophs.</title>
        <authorList>
            <person name="Ban H."/>
            <person name="Sato S."/>
            <person name="Yoshikawa S."/>
            <person name="Yamada K."/>
            <person name="Nakamura Y."/>
            <person name="Ichinomiya M."/>
            <person name="Sato N."/>
            <person name="Blanc-Mathieu R."/>
            <person name="Endo H."/>
            <person name="Kuwata A."/>
            <person name="Ogata H."/>
        </authorList>
    </citation>
    <scope>NUCLEOTIDE SEQUENCE [LARGE SCALE GENOMIC DNA]</scope>
</reference>
<dbReference type="AlphaFoldDB" id="A0A9W7EEJ0"/>
<feature type="coiled-coil region" evidence="1">
    <location>
        <begin position="201"/>
        <end position="228"/>
    </location>
</feature>
<accession>A0A9W7EEJ0</accession>
<evidence type="ECO:0000256" key="1">
    <source>
        <dbReference type="SAM" id="Coils"/>
    </source>
</evidence>
<feature type="region of interest" description="Disordered" evidence="2">
    <location>
        <begin position="115"/>
        <end position="139"/>
    </location>
</feature>
<protein>
    <submittedName>
        <fullName evidence="3">Uncharacterized protein</fullName>
    </submittedName>
</protein>
<comment type="caution">
    <text evidence="3">The sequence shown here is derived from an EMBL/GenBank/DDBJ whole genome shotgun (WGS) entry which is preliminary data.</text>
</comment>
<evidence type="ECO:0000313" key="4">
    <source>
        <dbReference type="Proteomes" id="UP001162640"/>
    </source>
</evidence>
<evidence type="ECO:0000256" key="2">
    <source>
        <dbReference type="SAM" id="MobiDB-lite"/>
    </source>
</evidence>
<dbReference type="EMBL" id="BLQM01000203">
    <property type="protein sequence ID" value="GMH75110.1"/>
    <property type="molecule type" value="Genomic_DNA"/>
</dbReference>
<proteinExistence type="predicted"/>
<gene>
    <name evidence="3" type="ORF">TL16_g06654</name>
</gene>
<name>A0A9W7EEJ0_9STRA</name>
<dbReference type="Proteomes" id="UP001162640">
    <property type="component" value="Unassembled WGS sequence"/>
</dbReference>
<evidence type="ECO:0000313" key="3">
    <source>
        <dbReference type="EMBL" id="GMH75110.1"/>
    </source>
</evidence>
<keyword evidence="1" id="KW-0175">Coiled coil</keyword>